<feature type="binding site" evidence="6">
    <location>
        <position position="362"/>
    </location>
    <ligand>
        <name>Zn(2+)</name>
        <dbReference type="ChEBI" id="CHEBI:29105"/>
    </ligand>
</feature>
<feature type="binding site" evidence="6">
    <location>
        <position position="193"/>
    </location>
    <ligand>
        <name>Zn(2+)</name>
        <dbReference type="ChEBI" id="CHEBI:29105"/>
    </ligand>
</feature>
<feature type="compositionally biased region" description="Pro residues" evidence="7">
    <location>
        <begin position="19"/>
        <end position="33"/>
    </location>
</feature>
<keyword evidence="6" id="KW-0862">Zinc</keyword>
<feature type="transmembrane region" description="Helical" evidence="8">
    <location>
        <begin position="138"/>
        <end position="155"/>
    </location>
</feature>
<dbReference type="GO" id="GO:0046872">
    <property type="term" value="F:metal ion binding"/>
    <property type="evidence" value="ECO:0007669"/>
    <property type="project" value="UniProtKB-KW"/>
</dbReference>
<evidence type="ECO:0000256" key="6">
    <source>
        <dbReference type="PIRSR" id="PIRSR604254-1"/>
    </source>
</evidence>
<evidence type="ECO:0000256" key="1">
    <source>
        <dbReference type="ARBA" id="ARBA00004141"/>
    </source>
</evidence>
<dbReference type="InParanoid" id="A0A6P9CU65"/>
<dbReference type="GO" id="GO:0038023">
    <property type="term" value="F:signaling receptor activity"/>
    <property type="evidence" value="ECO:0007669"/>
    <property type="project" value="TreeGrafter"/>
</dbReference>
<organism evidence="9 10">
    <name type="scientific">Pantherophis guttatus</name>
    <name type="common">Corn snake</name>
    <name type="synonym">Elaphe guttata</name>
    <dbReference type="NCBI Taxonomy" id="94885"/>
    <lineage>
        <taxon>Eukaryota</taxon>
        <taxon>Metazoa</taxon>
        <taxon>Chordata</taxon>
        <taxon>Craniata</taxon>
        <taxon>Vertebrata</taxon>
        <taxon>Euteleostomi</taxon>
        <taxon>Lepidosauria</taxon>
        <taxon>Squamata</taxon>
        <taxon>Bifurcata</taxon>
        <taxon>Unidentata</taxon>
        <taxon>Episquamata</taxon>
        <taxon>Toxicofera</taxon>
        <taxon>Serpentes</taxon>
        <taxon>Colubroidea</taxon>
        <taxon>Colubridae</taxon>
        <taxon>Colubrinae</taxon>
        <taxon>Pantherophis</taxon>
    </lineage>
</organism>
<sequence length="440" mass="47936">MGSAERPWLPQASGAALPRPTPAPFSAPSPPVPRRQTASFSPGRQPALPEGAPGGRCPSEPPREPLPAAPRQRRRSRAGPCTRRSGAWMGCRGPLLRSSEVPPGVAERFILSGYRCPGSSAAQCLLSAFRPTNETGNFWTHFVALLVFAFCFLEPFRAPGGPLPPGPLEPFYYPLWSYCLGVCGLLAASSMAHLFNAMSLPVREICFYIDYGTISAYTVGASLAYFYYVSPPAAPEPANPSSGYPEGASQLCAVAGHAGTWFETLYVPASCLVALFCTLACCSTRRRCPRHRYLLRTLIFLLPFVVVSMPVFQKLWGQGGSPGTGHLFLRHCLWLLASGLFNVSKAPERFSPGKFDIWGHSHQWFHCCSFMSILDELHMIRGEMELLAEGPPLLSRAPTFLSTFGVMLLALALLATIVAWFGVRAHGSHYRDQSKAQKGD</sequence>
<dbReference type="GO" id="GO:0016020">
    <property type="term" value="C:membrane"/>
    <property type="evidence" value="ECO:0007669"/>
    <property type="project" value="UniProtKB-SubCell"/>
</dbReference>
<gene>
    <name evidence="10" type="primary">LOC117673461</name>
</gene>
<feature type="transmembrane region" description="Helical" evidence="8">
    <location>
        <begin position="175"/>
        <end position="195"/>
    </location>
</feature>
<keyword evidence="6" id="KW-0479">Metal-binding</keyword>
<evidence type="ECO:0000256" key="7">
    <source>
        <dbReference type="SAM" id="MobiDB-lite"/>
    </source>
</evidence>
<feature type="transmembrane region" description="Helical" evidence="8">
    <location>
        <begin position="207"/>
        <end position="228"/>
    </location>
</feature>
<proteinExistence type="inferred from homology"/>
<dbReference type="RefSeq" id="XP_034286752.1">
    <property type="nucleotide sequence ID" value="XM_034430861.2"/>
</dbReference>
<evidence type="ECO:0000256" key="8">
    <source>
        <dbReference type="SAM" id="Phobius"/>
    </source>
</evidence>
<evidence type="ECO:0000313" key="9">
    <source>
        <dbReference type="Proteomes" id="UP001652622"/>
    </source>
</evidence>
<dbReference type="AlphaFoldDB" id="A0A6P9CU65"/>
<feature type="transmembrane region" description="Helical" evidence="8">
    <location>
        <begin position="294"/>
        <end position="312"/>
    </location>
</feature>
<keyword evidence="4 8" id="KW-1133">Transmembrane helix</keyword>
<dbReference type="Pfam" id="PF03006">
    <property type="entry name" value="HlyIII"/>
    <property type="match status" value="1"/>
</dbReference>
<evidence type="ECO:0000256" key="3">
    <source>
        <dbReference type="ARBA" id="ARBA00022692"/>
    </source>
</evidence>
<keyword evidence="3 8" id="KW-0812">Transmembrane</keyword>
<feature type="transmembrane region" description="Helical" evidence="8">
    <location>
        <begin position="400"/>
        <end position="423"/>
    </location>
</feature>
<comment type="similarity">
    <text evidence="2">Belongs to the ADIPOR family.</text>
</comment>
<evidence type="ECO:0000256" key="2">
    <source>
        <dbReference type="ARBA" id="ARBA00007018"/>
    </source>
</evidence>
<dbReference type="PANTHER" id="PTHR20855:SF143">
    <property type="entry name" value="MEMBRANE PROGESTIN RECEPTOR EPSILON"/>
    <property type="match status" value="1"/>
</dbReference>
<accession>A0A6P9CU65</accession>
<dbReference type="PANTHER" id="PTHR20855">
    <property type="entry name" value="ADIPOR/PROGESTIN RECEPTOR-RELATED"/>
    <property type="match status" value="1"/>
</dbReference>
<dbReference type="GeneID" id="117673461"/>
<reference evidence="10" key="1">
    <citation type="submission" date="2025-08" db="UniProtKB">
        <authorList>
            <consortium name="RefSeq"/>
        </authorList>
    </citation>
    <scope>IDENTIFICATION</scope>
    <source>
        <tissue evidence="10">Blood</tissue>
    </source>
</reference>
<evidence type="ECO:0000313" key="10">
    <source>
        <dbReference type="RefSeq" id="XP_034286752.1"/>
    </source>
</evidence>
<evidence type="ECO:0000256" key="4">
    <source>
        <dbReference type="ARBA" id="ARBA00022989"/>
    </source>
</evidence>
<dbReference type="Proteomes" id="UP001652622">
    <property type="component" value="Unplaced"/>
</dbReference>
<name>A0A6P9CU65_PANGU</name>
<protein>
    <submittedName>
        <fullName evidence="10">Membrane progestin receptor epsilon-like</fullName>
    </submittedName>
</protein>
<comment type="subcellular location">
    <subcellularLocation>
        <location evidence="1">Membrane</location>
        <topology evidence="1">Multi-pass membrane protein</topology>
    </subcellularLocation>
</comment>
<dbReference type="InterPro" id="IPR004254">
    <property type="entry name" value="AdipoR/HlyIII-related"/>
</dbReference>
<keyword evidence="5 8" id="KW-0472">Membrane</keyword>
<feature type="binding site" evidence="6">
    <location>
        <position position="366"/>
    </location>
    <ligand>
        <name>Zn(2+)</name>
        <dbReference type="ChEBI" id="CHEBI:29105"/>
    </ligand>
</feature>
<evidence type="ECO:0000256" key="5">
    <source>
        <dbReference type="ARBA" id="ARBA00023136"/>
    </source>
</evidence>
<dbReference type="OMA" id="CCNTRQR"/>
<feature type="region of interest" description="Disordered" evidence="7">
    <location>
        <begin position="1"/>
        <end position="84"/>
    </location>
</feature>
<feature type="transmembrane region" description="Helical" evidence="8">
    <location>
        <begin position="265"/>
        <end position="282"/>
    </location>
</feature>
<dbReference type="KEGG" id="pgut:117673461"/>
<keyword evidence="9" id="KW-1185">Reference proteome</keyword>